<proteinExistence type="predicted"/>
<dbReference type="EMBL" id="MSAE01000018">
    <property type="protein sequence ID" value="PUX15042.1"/>
    <property type="molecule type" value="Genomic_DNA"/>
</dbReference>
<feature type="non-terminal residue" evidence="1">
    <location>
        <position position="37"/>
    </location>
</feature>
<protein>
    <submittedName>
        <fullName evidence="1">Alcohol dehydrogenase</fullName>
    </submittedName>
</protein>
<dbReference type="AlphaFoldDB" id="A0A2T7ATU7"/>
<dbReference type="Proteomes" id="UP000244378">
    <property type="component" value="Unassembled WGS sequence"/>
</dbReference>
<evidence type="ECO:0000313" key="2">
    <source>
        <dbReference type="Proteomes" id="UP000244378"/>
    </source>
</evidence>
<organism evidence="1 2">
    <name type="scientific">Cronobacter muytjensii</name>
    <dbReference type="NCBI Taxonomy" id="413501"/>
    <lineage>
        <taxon>Bacteria</taxon>
        <taxon>Pseudomonadati</taxon>
        <taxon>Pseudomonadota</taxon>
        <taxon>Gammaproteobacteria</taxon>
        <taxon>Enterobacterales</taxon>
        <taxon>Enterobacteriaceae</taxon>
        <taxon>Cronobacter</taxon>
    </lineage>
</organism>
<gene>
    <name evidence="1" type="ORF">AUN14_09785</name>
</gene>
<name>A0A2T7ATU7_9ENTR</name>
<sequence>MQKLVAQAPRVAALVEYQDRAVAQNEVKIRVRFGAPK</sequence>
<evidence type="ECO:0000313" key="1">
    <source>
        <dbReference type="EMBL" id="PUX15042.1"/>
    </source>
</evidence>
<reference evidence="1 2" key="1">
    <citation type="submission" date="2016-12" db="EMBL/GenBank/DDBJ databases">
        <title>Analysis of the Molecular Diversity Among Cronobacter Species Isolated from Filth Flies Using a Pan Genomic DNA Microarray.</title>
        <authorList>
            <person name="Pava-Ripoll M."/>
            <person name="Tall B."/>
            <person name="Farber J."/>
            <person name="Fanning S."/>
            <person name="Lehner A."/>
            <person name="Stephan R."/>
            <person name="Pagotto F."/>
            <person name="Iverson C."/>
            <person name="Ziobro G."/>
            <person name="Miller A."/>
            <person name="Pearson R."/>
            <person name="Yan Q."/>
            <person name="Kim M."/>
            <person name="Jeong S."/>
            <person name="Park J."/>
            <person name="Jun S."/>
            <person name="Choi H."/>
            <person name="Chung T."/>
            <person name="Yoo Y."/>
            <person name="Park E."/>
            <person name="Hwang S."/>
            <person name="Lee B."/>
            <person name="Sathyamoorthy V."/>
            <person name="Carter L."/>
            <person name="Mammel M."/>
            <person name="Jackson S."/>
            <person name="Kothary M."/>
            <person name="Patel I."/>
            <person name="Grim C."/>
            <person name="Gopinath G."/>
            <person name="Gangiredla J."/>
            <person name="Chase H."/>
        </authorList>
    </citation>
    <scope>NUCLEOTIDE SEQUENCE [LARGE SCALE GENOMIC DNA]</scope>
    <source>
        <strain evidence="1 2">MOD1-Md1s</strain>
    </source>
</reference>
<comment type="caution">
    <text evidence="1">The sequence shown here is derived from an EMBL/GenBank/DDBJ whole genome shotgun (WGS) entry which is preliminary data.</text>
</comment>
<accession>A0A2T7ATU7</accession>